<dbReference type="GO" id="GO:0046872">
    <property type="term" value="F:metal ion binding"/>
    <property type="evidence" value="ECO:0007669"/>
    <property type="project" value="UniProtKB-KW"/>
</dbReference>
<dbReference type="InterPro" id="IPR023885">
    <property type="entry name" value="4Fe4S-binding_SPASM_dom"/>
</dbReference>
<dbReference type="PROSITE" id="PS51918">
    <property type="entry name" value="RADICAL_SAM"/>
    <property type="match status" value="1"/>
</dbReference>
<dbReference type="CDD" id="cd21109">
    <property type="entry name" value="SPASM"/>
    <property type="match status" value="1"/>
</dbReference>
<evidence type="ECO:0000256" key="4">
    <source>
        <dbReference type="ARBA" id="ARBA00023014"/>
    </source>
</evidence>
<dbReference type="AlphaFoldDB" id="A0A2M7T7N2"/>
<organism evidence="6 7">
    <name type="scientific">Candidatus Aquicultor secundus</name>
    <dbReference type="NCBI Taxonomy" id="1973895"/>
    <lineage>
        <taxon>Bacteria</taxon>
        <taxon>Bacillati</taxon>
        <taxon>Actinomycetota</taxon>
        <taxon>Candidatus Aquicultoria</taxon>
        <taxon>Candidatus Aquicultorales</taxon>
        <taxon>Candidatus Aquicultoraceae</taxon>
        <taxon>Candidatus Aquicultor</taxon>
    </lineage>
</organism>
<dbReference type="InterPro" id="IPR058240">
    <property type="entry name" value="rSAM_sf"/>
</dbReference>
<keyword evidence="4" id="KW-0411">Iron-sulfur</keyword>
<comment type="caution">
    <text evidence="6">The sequence shown here is derived from an EMBL/GenBank/DDBJ whole genome shotgun (WGS) entry which is preliminary data.</text>
</comment>
<dbReference type="NCBIfam" id="TIGR04085">
    <property type="entry name" value="rSAM_more_4Fe4S"/>
    <property type="match status" value="1"/>
</dbReference>
<dbReference type="InterPro" id="IPR050377">
    <property type="entry name" value="Radical_SAM_PqqE_MftC-like"/>
</dbReference>
<dbReference type="SUPFAM" id="SSF102114">
    <property type="entry name" value="Radical SAM enzymes"/>
    <property type="match status" value="1"/>
</dbReference>
<dbReference type="CDD" id="cd01335">
    <property type="entry name" value="Radical_SAM"/>
    <property type="match status" value="1"/>
</dbReference>
<reference evidence="7" key="1">
    <citation type="submission" date="2017-09" db="EMBL/GenBank/DDBJ databases">
        <title>Depth-based differentiation of microbial function through sediment-hosted aquifers and enrichment of novel symbionts in the deep terrestrial subsurface.</title>
        <authorList>
            <person name="Probst A.J."/>
            <person name="Ladd B."/>
            <person name="Jarett J.K."/>
            <person name="Geller-Mcgrath D.E."/>
            <person name="Sieber C.M.K."/>
            <person name="Emerson J.B."/>
            <person name="Anantharaman K."/>
            <person name="Thomas B.C."/>
            <person name="Malmstrom R."/>
            <person name="Stieglmeier M."/>
            <person name="Klingl A."/>
            <person name="Woyke T."/>
            <person name="Ryan C.M."/>
            <person name="Banfield J.F."/>
        </authorList>
    </citation>
    <scope>NUCLEOTIDE SEQUENCE [LARGE SCALE GENOMIC DNA]</scope>
</reference>
<sequence>MKRHFRLNAYCYLVDGLSKGCIYNVSTGDMISIDEDKLNLLNKCESNIPLDRITDTELGFLDTLVGMSVGMYYETPMYVERFYVGQHPAVEMVAPSNYAVGNAFIELDTMCNFDCVFCKEGDNTLFRKTGCKRWARNEGSTIRDIDQWKDILGQLAKLNCQQVTFVGGEPFLQFSLMEKLLAHAKAQGIYRVLIYTNGSLLNDEILECIKKYNAELNVQVLGSNDDTYRKITGVSEMHSKVLDNVSLLASDNVRYTLTFLVNRLNENEIEDAYALYSPFTNPNRIRLEFLYPLPHNDFYSTKFLGLMYDKTSSFGKVDVNSFCHHAKYHNCYGHQLGITAEGDILPCIMSRKLVLGNVRKNDIVSILKDSDYEQYQKLTKDEIDKCKQCSYRYGCFDCRALEMSATDYLKGLEYCNLKSALRSDEVLEDLVSI</sequence>
<evidence type="ECO:0000256" key="3">
    <source>
        <dbReference type="ARBA" id="ARBA00023004"/>
    </source>
</evidence>
<dbReference type="EMBL" id="PFNG01000150">
    <property type="protein sequence ID" value="PIZ38394.1"/>
    <property type="molecule type" value="Genomic_DNA"/>
</dbReference>
<dbReference type="SMART" id="SM00729">
    <property type="entry name" value="Elp3"/>
    <property type="match status" value="1"/>
</dbReference>
<name>A0A2M7T7N2_9ACTN</name>
<dbReference type="Pfam" id="PF04055">
    <property type="entry name" value="Radical_SAM"/>
    <property type="match status" value="1"/>
</dbReference>
<dbReference type="InterPro" id="IPR007197">
    <property type="entry name" value="rSAM"/>
</dbReference>
<keyword evidence="3" id="KW-0408">Iron</keyword>
<dbReference type="RefSeq" id="WP_286976771.1">
    <property type="nucleotide sequence ID" value="NZ_PFKS01000191.1"/>
</dbReference>
<evidence type="ECO:0000313" key="7">
    <source>
        <dbReference type="Proteomes" id="UP000230956"/>
    </source>
</evidence>
<dbReference type="SFLD" id="SFLDS00029">
    <property type="entry name" value="Radical_SAM"/>
    <property type="match status" value="1"/>
</dbReference>
<dbReference type="SFLD" id="SFLDG01067">
    <property type="entry name" value="SPASM/twitch_domain_containing"/>
    <property type="match status" value="1"/>
</dbReference>
<keyword evidence="1" id="KW-0949">S-adenosyl-L-methionine</keyword>
<dbReference type="Proteomes" id="UP000230956">
    <property type="component" value="Unassembled WGS sequence"/>
</dbReference>
<dbReference type="PANTHER" id="PTHR11228:SF7">
    <property type="entry name" value="PQQA PEPTIDE CYCLASE"/>
    <property type="match status" value="1"/>
</dbReference>
<keyword evidence="2" id="KW-0479">Metal-binding</keyword>
<dbReference type="InterPro" id="IPR006638">
    <property type="entry name" value="Elp3/MiaA/NifB-like_rSAM"/>
</dbReference>
<feature type="domain" description="Radical SAM core" evidence="5">
    <location>
        <begin position="97"/>
        <end position="335"/>
    </location>
</feature>
<dbReference type="GO" id="GO:0051536">
    <property type="term" value="F:iron-sulfur cluster binding"/>
    <property type="evidence" value="ECO:0007669"/>
    <property type="project" value="UniProtKB-KW"/>
</dbReference>
<protein>
    <recommendedName>
        <fullName evidence="5">Radical SAM core domain-containing protein</fullName>
    </recommendedName>
</protein>
<accession>A0A2M7T7N2</accession>
<evidence type="ECO:0000259" key="5">
    <source>
        <dbReference type="PROSITE" id="PS51918"/>
    </source>
</evidence>
<dbReference type="InterPro" id="IPR013785">
    <property type="entry name" value="Aldolase_TIM"/>
</dbReference>
<evidence type="ECO:0000313" key="6">
    <source>
        <dbReference type="EMBL" id="PIZ38394.1"/>
    </source>
</evidence>
<dbReference type="SFLD" id="SFLDG01386">
    <property type="entry name" value="main_SPASM_domain-containing"/>
    <property type="match status" value="1"/>
</dbReference>
<dbReference type="GO" id="GO:0003824">
    <property type="term" value="F:catalytic activity"/>
    <property type="evidence" value="ECO:0007669"/>
    <property type="project" value="InterPro"/>
</dbReference>
<evidence type="ECO:0000256" key="2">
    <source>
        <dbReference type="ARBA" id="ARBA00022723"/>
    </source>
</evidence>
<evidence type="ECO:0000256" key="1">
    <source>
        <dbReference type="ARBA" id="ARBA00022691"/>
    </source>
</evidence>
<dbReference type="PANTHER" id="PTHR11228">
    <property type="entry name" value="RADICAL SAM DOMAIN PROTEIN"/>
    <property type="match status" value="1"/>
</dbReference>
<proteinExistence type="predicted"/>
<dbReference type="Pfam" id="PF13186">
    <property type="entry name" value="SPASM"/>
    <property type="match status" value="1"/>
</dbReference>
<gene>
    <name evidence="6" type="ORF">COY37_06210</name>
</gene>
<dbReference type="Gene3D" id="3.20.20.70">
    <property type="entry name" value="Aldolase class I"/>
    <property type="match status" value="1"/>
</dbReference>